<sequence>MEQVASASNCVIYGKYPCVDGDEEEAIKHPVGMESFIIHLPYAVSPVVIPAQVAVKWHNDVIQSLEDQTMAKGDFLLVSAPKAGTHLAWEIMSMLANGKATYSTEPKHLTWCEFLSFPEILRQGERGPRIINTHRSLSQLPPNFRLNSTKTVACMRNPKDVLVSFYYHMRNGVPKVNGEFIKFDDMFDFLLRSKYVPFGRTLDHYADIWDNYRDDPNTLIIFFEDIKENPTQTIRLIAEHMEISASEDLIARIAMAIDISVMREGKYCTERQFRHRYGENATLYRKGEIGDWKNHFSCQQNIEFDNIFNLWNSDRRIPFRFEPSLPSPHSYVHKLLEHSLGWRERITSHDSKIH</sequence>
<comment type="caution">
    <text evidence="4">The sequence shown here is derived from an EMBL/GenBank/DDBJ whole genome shotgun (WGS) entry which is preliminary data.</text>
</comment>
<comment type="similarity">
    <text evidence="1">Belongs to the sulfotransferase 1 family.</text>
</comment>
<dbReference type="GO" id="GO:0008146">
    <property type="term" value="F:sulfotransferase activity"/>
    <property type="evidence" value="ECO:0007669"/>
    <property type="project" value="InterPro"/>
</dbReference>
<dbReference type="AlphaFoldDB" id="A0A7J7KJX2"/>
<dbReference type="InterPro" id="IPR027417">
    <property type="entry name" value="P-loop_NTPase"/>
</dbReference>
<evidence type="ECO:0000313" key="4">
    <source>
        <dbReference type="EMBL" id="KAF6039020.1"/>
    </source>
</evidence>
<dbReference type="SUPFAM" id="SSF52540">
    <property type="entry name" value="P-loop containing nucleoside triphosphate hydrolases"/>
    <property type="match status" value="1"/>
</dbReference>
<evidence type="ECO:0000259" key="3">
    <source>
        <dbReference type="Pfam" id="PF00685"/>
    </source>
</evidence>
<gene>
    <name evidence="4" type="ORF">EB796_002675</name>
</gene>
<dbReference type="Pfam" id="PF00685">
    <property type="entry name" value="Sulfotransfer_1"/>
    <property type="match status" value="1"/>
</dbReference>
<name>A0A7J7KJX2_BUGNE</name>
<evidence type="ECO:0000256" key="1">
    <source>
        <dbReference type="ARBA" id="ARBA00005771"/>
    </source>
</evidence>
<reference evidence="4" key="1">
    <citation type="submission" date="2020-06" db="EMBL/GenBank/DDBJ databases">
        <title>Draft genome of Bugula neritina, a colonial animal packing powerful symbionts and potential medicines.</title>
        <authorList>
            <person name="Rayko M."/>
        </authorList>
    </citation>
    <scope>NUCLEOTIDE SEQUENCE [LARGE SCALE GENOMIC DNA]</scope>
    <source>
        <strain evidence="4">Kwan_BN1</strain>
    </source>
</reference>
<dbReference type="OrthoDB" id="6341251at2759"/>
<evidence type="ECO:0000256" key="2">
    <source>
        <dbReference type="ARBA" id="ARBA00022679"/>
    </source>
</evidence>
<dbReference type="Proteomes" id="UP000593567">
    <property type="component" value="Unassembled WGS sequence"/>
</dbReference>
<proteinExistence type="inferred from homology"/>
<protein>
    <recommendedName>
        <fullName evidence="3">Sulfotransferase domain-containing protein</fullName>
    </recommendedName>
</protein>
<feature type="domain" description="Sulfotransferase" evidence="3">
    <location>
        <begin position="73"/>
        <end position="309"/>
    </location>
</feature>
<organism evidence="4 5">
    <name type="scientific">Bugula neritina</name>
    <name type="common">Brown bryozoan</name>
    <name type="synonym">Sertularia neritina</name>
    <dbReference type="NCBI Taxonomy" id="10212"/>
    <lineage>
        <taxon>Eukaryota</taxon>
        <taxon>Metazoa</taxon>
        <taxon>Spiralia</taxon>
        <taxon>Lophotrochozoa</taxon>
        <taxon>Bryozoa</taxon>
        <taxon>Gymnolaemata</taxon>
        <taxon>Cheilostomatida</taxon>
        <taxon>Flustrina</taxon>
        <taxon>Buguloidea</taxon>
        <taxon>Bugulidae</taxon>
        <taxon>Bugula</taxon>
    </lineage>
</organism>
<dbReference type="Gene3D" id="3.40.50.300">
    <property type="entry name" value="P-loop containing nucleotide triphosphate hydrolases"/>
    <property type="match status" value="1"/>
</dbReference>
<dbReference type="InterPro" id="IPR000863">
    <property type="entry name" value="Sulfotransferase_dom"/>
</dbReference>
<dbReference type="PANTHER" id="PTHR11783">
    <property type="entry name" value="SULFOTRANSFERASE SULT"/>
    <property type="match status" value="1"/>
</dbReference>
<keyword evidence="5" id="KW-1185">Reference proteome</keyword>
<dbReference type="EMBL" id="VXIV02000317">
    <property type="protein sequence ID" value="KAF6039020.1"/>
    <property type="molecule type" value="Genomic_DNA"/>
</dbReference>
<accession>A0A7J7KJX2</accession>
<keyword evidence="2" id="KW-0808">Transferase</keyword>
<evidence type="ECO:0000313" key="5">
    <source>
        <dbReference type="Proteomes" id="UP000593567"/>
    </source>
</evidence>